<evidence type="ECO:0000313" key="2">
    <source>
        <dbReference type="Proteomes" id="UP001367508"/>
    </source>
</evidence>
<dbReference type="AlphaFoldDB" id="A0AAN9MP73"/>
<accession>A0AAN9MP73</accession>
<proteinExistence type="predicted"/>
<dbReference type="EMBL" id="JAYMYQ010000001">
    <property type="protein sequence ID" value="KAK7358390.1"/>
    <property type="molecule type" value="Genomic_DNA"/>
</dbReference>
<dbReference type="Proteomes" id="UP001367508">
    <property type="component" value="Unassembled WGS sequence"/>
</dbReference>
<evidence type="ECO:0000313" key="1">
    <source>
        <dbReference type="EMBL" id="KAK7358390.1"/>
    </source>
</evidence>
<keyword evidence="2" id="KW-1185">Reference proteome</keyword>
<protein>
    <submittedName>
        <fullName evidence="1">Uncharacterized protein</fullName>
    </submittedName>
</protein>
<gene>
    <name evidence="1" type="ORF">VNO77_00317</name>
</gene>
<comment type="caution">
    <text evidence="1">The sequence shown here is derived from an EMBL/GenBank/DDBJ whole genome shotgun (WGS) entry which is preliminary data.</text>
</comment>
<reference evidence="1 2" key="1">
    <citation type="submission" date="2024-01" db="EMBL/GenBank/DDBJ databases">
        <title>The genomes of 5 underutilized Papilionoideae crops provide insights into root nodulation and disease resistanc.</title>
        <authorList>
            <person name="Jiang F."/>
        </authorList>
    </citation>
    <scope>NUCLEOTIDE SEQUENCE [LARGE SCALE GENOMIC DNA]</scope>
    <source>
        <strain evidence="1">LVBAO_FW01</strain>
        <tissue evidence="1">Leaves</tissue>
    </source>
</reference>
<sequence>MSYPTWAHGGAILADLLSRTQPNSNNVQGSNPLLLWTPLPETHGFCSMWALDWSTFVVPKKGLVYLEVEQNKTQMAKHYIFHLKPRGTDLKKLYFVSIFGVSFHFHFSSLS</sequence>
<organism evidence="1 2">
    <name type="scientific">Canavalia gladiata</name>
    <name type="common">Sword bean</name>
    <name type="synonym">Dolichos gladiatus</name>
    <dbReference type="NCBI Taxonomy" id="3824"/>
    <lineage>
        <taxon>Eukaryota</taxon>
        <taxon>Viridiplantae</taxon>
        <taxon>Streptophyta</taxon>
        <taxon>Embryophyta</taxon>
        <taxon>Tracheophyta</taxon>
        <taxon>Spermatophyta</taxon>
        <taxon>Magnoliopsida</taxon>
        <taxon>eudicotyledons</taxon>
        <taxon>Gunneridae</taxon>
        <taxon>Pentapetalae</taxon>
        <taxon>rosids</taxon>
        <taxon>fabids</taxon>
        <taxon>Fabales</taxon>
        <taxon>Fabaceae</taxon>
        <taxon>Papilionoideae</taxon>
        <taxon>50 kb inversion clade</taxon>
        <taxon>NPAAA clade</taxon>
        <taxon>indigoferoid/millettioid clade</taxon>
        <taxon>Phaseoleae</taxon>
        <taxon>Canavalia</taxon>
    </lineage>
</organism>
<name>A0AAN9MP73_CANGL</name>